<dbReference type="Pfam" id="PF02518">
    <property type="entry name" value="HATPase_c"/>
    <property type="match status" value="1"/>
</dbReference>
<keyword evidence="12" id="KW-1185">Reference proteome</keyword>
<evidence type="ECO:0000313" key="11">
    <source>
        <dbReference type="EMBL" id="MFD0867891.1"/>
    </source>
</evidence>
<dbReference type="InterPro" id="IPR003594">
    <property type="entry name" value="HATPase_dom"/>
</dbReference>
<dbReference type="Pfam" id="PF07730">
    <property type="entry name" value="HisKA_3"/>
    <property type="match status" value="1"/>
</dbReference>
<feature type="transmembrane region" description="Helical" evidence="9">
    <location>
        <begin position="95"/>
        <end position="112"/>
    </location>
</feature>
<dbReference type="InterPro" id="IPR050482">
    <property type="entry name" value="Sensor_HK_TwoCompSys"/>
</dbReference>
<dbReference type="Gene3D" id="1.20.5.1930">
    <property type="match status" value="1"/>
</dbReference>
<dbReference type="EC" id="2.7.13.3" evidence="2"/>
<keyword evidence="7" id="KW-0067">ATP-binding</keyword>
<keyword evidence="5" id="KW-0547">Nucleotide-binding</keyword>
<dbReference type="InterPro" id="IPR011712">
    <property type="entry name" value="Sig_transdc_His_kin_sub3_dim/P"/>
</dbReference>
<protein>
    <recommendedName>
        <fullName evidence="2">histidine kinase</fullName>
        <ecNumber evidence="2">2.7.13.3</ecNumber>
    </recommendedName>
</protein>
<feature type="transmembrane region" description="Helical" evidence="9">
    <location>
        <begin position="60"/>
        <end position="89"/>
    </location>
</feature>
<comment type="catalytic activity">
    <reaction evidence="1">
        <text>ATP + protein L-histidine = ADP + protein N-phospho-L-histidine.</text>
        <dbReference type="EC" id="2.7.13.3"/>
    </reaction>
</comment>
<evidence type="ECO:0000256" key="5">
    <source>
        <dbReference type="ARBA" id="ARBA00022741"/>
    </source>
</evidence>
<dbReference type="PANTHER" id="PTHR24421">
    <property type="entry name" value="NITRATE/NITRITE SENSOR PROTEIN NARX-RELATED"/>
    <property type="match status" value="1"/>
</dbReference>
<dbReference type="PANTHER" id="PTHR24421:SF10">
    <property type="entry name" value="NITRATE_NITRITE SENSOR PROTEIN NARQ"/>
    <property type="match status" value="1"/>
</dbReference>
<evidence type="ECO:0000259" key="10">
    <source>
        <dbReference type="PROSITE" id="PS50109"/>
    </source>
</evidence>
<accession>A0ABW3D5U8</accession>
<evidence type="ECO:0000256" key="9">
    <source>
        <dbReference type="SAM" id="Phobius"/>
    </source>
</evidence>
<evidence type="ECO:0000256" key="7">
    <source>
        <dbReference type="ARBA" id="ARBA00022840"/>
    </source>
</evidence>
<dbReference type="SUPFAM" id="SSF55874">
    <property type="entry name" value="ATPase domain of HSP90 chaperone/DNA topoisomerase II/histidine kinase"/>
    <property type="match status" value="1"/>
</dbReference>
<feature type="transmembrane region" description="Helical" evidence="9">
    <location>
        <begin position="119"/>
        <end position="140"/>
    </location>
</feature>
<gene>
    <name evidence="11" type="ORF">ACFQ03_01840</name>
</gene>
<name>A0ABW3D5U8_9BACL</name>
<keyword evidence="3" id="KW-0597">Phosphoprotein</keyword>
<evidence type="ECO:0000256" key="4">
    <source>
        <dbReference type="ARBA" id="ARBA00022679"/>
    </source>
</evidence>
<evidence type="ECO:0000256" key="1">
    <source>
        <dbReference type="ARBA" id="ARBA00000085"/>
    </source>
</evidence>
<evidence type="ECO:0000256" key="8">
    <source>
        <dbReference type="ARBA" id="ARBA00023012"/>
    </source>
</evidence>
<keyword evidence="9" id="KW-0472">Membrane</keyword>
<keyword evidence="6 11" id="KW-0418">Kinase</keyword>
<keyword evidence="4" id="KW-0808">Transferase</keyword>
<keyword evidence="9" id="KW-1133">Transmembrane helix</keyword>
<reference evidence="12" key="1">
    <citation type="journal article" date="2019" name="Int. J. Syst. Evol. Microbiol.">
        <title>The Global Catalogue of Microorganisms (GCM) 10K type strain sequencing project: providing services to taxonomists for standard genome sequencing and annotation.</title>
        <authorList>
            <consortium name="The Broad Institute Genomics Platform"/>
            <consortium name="The Broad Institute Genome Sequencing Center for Infectious Disease"/>
            <person name="Wu L."/>
            <person name="Ma J."/>
        </authorList>
    </citation>
    <scope>NUCLEOTIDE SEQUENCE [LARGE SCALE GENOMIC DNA]</scope>
    <source>
        <strain evidence="12">CCUG 57263</strain>
    </source>
</reference>
<dbReference type="GO" id="GO:0016301">
    <property type="term" value="F:kinase activity"/>
    <property type="evidence" value="ECO:0007669"/>
    <property type="project" value="UniProtKB-KW"/>
</dbReference>
<organism evidence="11 12">
    <name type="scientific">Paenibacillus residui</name>
    <dbReference type="NCBI Taxonomy" id="629724"/>
    <lineage>
        <taxon>Bacteria</taxon>
        <taxon>Bacillati</taxon>
        <taxon>Bacillota</taxon>
        <taxon>Bacilli</taxon>
        <taxon>Bacillales</taxon>
        <taxon>Paenibacillaceae</taxon>
        <taxon>Paenibacillus</taxon>
    </lineage>
</organism>
<feature type="domain" description="Histidine kinase" evidence="10">
    <location>
        <begin position="188"/>
        <end position="379"/>
    </location>
</feature>
<dbReference type="PROSITE" id="PS50109">
    <property type="entry name" value="HIS_KIN"/>
    <property type="match status" value="1"/>
</dbReference>
<dbReference type="CDD" id="cd16917">
    <property type="entry name" value="HATPase_UhpB-NarQ-NarX-like"/>
    <property type="match status" value="1"/>
</dbReference>
<keyword evidence="8" id="KW-0902">Two-component regulatory system</keyword>
<dbReference type="Gene3D" id="3.30.565.10">
    <property type="entry name" value="Histidine kinase-like ATPase, C-terminal domain"/>
    <property type="match status" value="1"/>
</dbReference>
<keyword evidence="9" id="KW-0812">Transmembrane</keyword>
<comment type="caution">
    <text evidence="11">The sequence shown here is derived from an EMBL/GenBank/DDBJ whole genome shotgun (WGS) entry which is preliminary data.</text>
</comment>
<dbReference type="InterPro" id="IPR036890">
    <property type="entry name" value="HATPase_C_sf"/>
</dbReference>
<dbReference type="Proteomes" id="UP001597120">
    <property type="component" value="Unassembled WGS sequence"/>
</dbReference>
<dbReference type="RefSeq" id="WP_144938876.1">
    <property type="nucleotide sequence ID" value="NZ_JBHTIU010000006.1"/>
</dbReference>
<sequence>MTYSLAWLRYILLVSAALGTLFIGDLRPSSYPLFTITALLLIGVAQLADKRERLMQLLIVVELTLAVWLNVTFGGLYFISFFSTLILLFRPPLGFHWPRLTLFGLCWAGLAFSIAEQSLIFITGIHFLFAAFSVLMYKWATASGRSREVEQLYDELRRKHYELEEARSRLVDYARKVQLISQMEERNRIAHDLHDDLGHSITRLKMMMEAAIRLADSQPEKTYELMNQVRDQLGSSMESLRRTVRRLQPDEQLRGQYSLHKLIEEASGQFGIPVSLQTSGVPYPLYPSIEFALYRNVQEAITNAIRHGGARSIDIRMRYEPQRVVLSISNDGDPPEEDPLARPGLGINGMQERVKLLGGSLSVETGPPFTVTTIVPHPAGSSYFS</sequence>
<dbReference type="InterPro" id="IPR005467">
    <property type="entry name" value="His_kinase_dom"/>
</dbReference>
<evidence type="ECO:0000256" key="6">
    <source>
        <dbReference type="ARBA" id="ARBA00022777"/>
    </source>
</evidence>
<evidence type="ECO:0000313" key="12">
    <source>
        <dbReference type="Proteomes" id="UP001597120"/>
    </source>
</evidence>
<evidence type="ECO:0000256" key="2">
    <source>
        <dbReference type="ARBA" id="ARBA00012438"/>
    </source>
</evidence>
<evidence type="ECO:0000256" key="3">
    <source>
        <dbReference type="ARBA" id="ARBA00022553"/>
    </source>
</evidence>
<dbReference type="SMART" id="SM00387">
    <property type="entry name" value="HATPase_c"/>
    <property type="match status" value="1"/>
</dbReference>
<proteinExistence type="predicted"/>
<dbReference type="EMBL" id="JBHTIU010000006">
    <property type="protein sequence ID" value="MFD0867891.1"/>
    <property type="molecule type" value="Genomic_DNA"/>
</dbReference>
<feature type="transmembrane region" description="Helical" evidence="9">
    <location>
        <begin position="30"/>
        <end position="48"/>
    </location>
</feature>
<feature type="transmembrane region" description="Helical" evidence="9">
    <location>
        <begin position="7"/>
        <end position="24"/>
    </location>
</feature>